<comment type="caution">
    <text evidence="2">The sequence shown here is derived from an EMBL/GenBank/DDBJ whole genome shotgun (WGS) entry which is preliminary data.</text>
</comment>
<feature type="region of interest" description="Disordered" evidence="1">
    <location>
        <begin position="179"/>
        <end position="206"/>
    </location>
</feature>
<protein>
    <recommendedName>
        <fullName evidence="4">BED-type domain-containing protein</fullName>
    </recommendedName>
</protein>
<accession>A0AAD9GEA1</accession>
<dbReference type="EMBL" id="JASMQC010000021">
    <property type="protein sequence ID" value="KAK1936645.1"/>
    <property type="molecule type" value="Genomic_DNA"/>
</dbReference>
<evidence type="ECO:0000256" key="1">
    <source>
        <dbReference type="SAM" id="MobiDB-lite"/>
    </source>
</evidence>
<proteinExistence type="predicted"/>
<evidence type="ECO:0000313" key="2">
    <source>
        <dbReference type="EMBL" id="KAK1936645.1"/>
    </source>
</evidence>
<dbReference type="AlphaFoldDB" id="A0AAD9GEA1"/>
<organism evidence="2 3">
    <name type="scientific">Phytophthora citrophthora</name>
    <dbReference type="NCBI Taxonomy" id="4793"/>
    <lineage>
        <taxon>Eukaryota</taxon>
        <taxon>Sar</taxon>
        <taxon>Stramenopiles</taxon>
        <taxon>Oomycota</taxon>
        <taxon>Peronosporomycetes</taxon>
        <taxon>Peronosporales</taxon>
        <taxon>Peronosporaceae</taxon>
        <taxon>Phytophthora</taxon>
    </lineage>
</organism>
<keyword evidence="3" id="KW-1185">Reference proteome</keyword>
<evidence type="ECO:0000313" key="3">
    <source>
        <dbReference type="Proteomes" id="UP001259832"/>
    </source>
</evidence>
<reference evidence="2" key="1">
    <citation type="submission" date="2023-08" db="EMBL/GenBank/DDBJ databases">
        <title>Reference Genome Resource for the Citrus Pathogen Phytophthora citrophthora.</title>
        <authorList>
            <person name="Moller H."/>
            <person name="Coetzee B."/>
            <person name="Rose L.J."/>
            <person name="Van Niekerk J.M."/>
        </authorList>
    </citation>
    <scope>NUCLEOTIDE SEQUENCE</scope>
    <source>
        <strain evidence="2">STE-U-9442</strain>
    </source>
</reference>
<sequence length="231" mass="27030">MGRPLLPIWKEFVTTVPSSDDKRSPDVACMHCREVVLNARPVNLMRHASRCREMPVDVRLRLQSDVPTSATLSREELEMAMSERREVNRNDDQVQNDIQIHNEDVGEEQQEVETPSERRPVLGKRPRASTPPAGLQEPLECVLTSIRDVITQTLELKQQELQLRREELQFQKEALATKMEDRRQAREEDRRDRKEQREADRKERLELAKIENEKNLAFLKAVMESSAQQRR</sequence>
<dbReference type="Proteomes" id="UP001259832">
    <property type="component" value="Unassembled WGS sequence"/>
</dbReference>
<name>A0AAD9GEA1_9STRA</name>
<gene>
    <name evidence="2" type="ORF">P3T76_010080</name>
</gene>
<evidence type="ECO:0008006" key="4">
    <source>
        <dbReference type="Google" id="ProtNLM"/>
    </source>
</evidence>
<feature type="region of interest" description="Disordered" evidence="1">
    <location>
        <begin position="102"/>
        <end position="135"/>
    </location>
</feature>